<dbReference type="CDD" id="cd19756">
    <property type="entry name" value="Bbox2"/>
    <property type="match status" value="1"/>
</dbReference>
<dbReference type="Pfam" id="PF04640">
    <property type="entry name" value="PLATZ"/>
    <property type="match status" value="1"/>
</dbReference>
<accession>A0A835D075</accession>
<sequence>MVGYSFNLKMNKKTLEWLETLLQSKFFGPCCDHQDLRKNEMNVFCIDCNCCVCQHCLSSSVHHLHKLLQIRRYVYHDVVRLHDMHKYLDCSKVQPYTINGAKVVFLNPRPQSRPSKSNSGASCKMCERSLSEPNRYCSIACKVSEILEKSKIRSSSCIPFTFPEFSAISAKENRNPEQNLKEEESSSSGGESSVENQPRLCSALKPKKQLHKRKGIPSRAPFC</sequence>
<feature type="compositionally biased region" description="Basic residues" evidence="2">
    <location>
        <begin position="205"/>
        <end position="216"/>
    </location>
</feature>
<dbReference type="PANTHER" id="PTHR31065:SF41">
    <property type="entry name" value="PLATZ TRANSCRIPTION FACTOR FAMILY PROTEIN"/>
    <property type="match status" value="1"/>
</dbReference>
<feature type="domain" description="B box-type" evidence="3">
    <location>
        <begin position="30"/>
        <end position="70"/>
    </location>
</feature>
<evidence type="ECO:0000313" key="4">
    <source>
        <dbReference type="EMBL" id="KAF8370215.1"/>
    </source>
</evidence>
<evidence type="ECO:0000256" key="2">
    <source>
        <dbReference type="SAM" id="MobiDB-lite"/>
    </source>
</evidence>
<dbReference type="InterPro" id="IPR000315">
    <property type="entry name" value="Znf_B-box"/>
</dbReference>
<dbReference type="PANTHER" id="PTHR31065">
    <property type="entry name" value="PLATZ TRANSCRIPTION FACTOR FAMILY PROTEIN"/>
    <property type="match status" value="1"/>
</dbReference>
<reference evidence="4 5" key="1">
    <citation type="submission" date="2020-04" db="EMBL/GenBank/DDBJ databases">
        <title>Plant Genome Project.</title>
        <authorList>
            <person name="Zhang R.-G."/>
        </authorList>
    </citation>
    <scope>NUCLEOTIDE SEQUENCE [LARGE SCALE GENOMIC DNA]</scope>
    <source>
        <strain evidence="4">YNK0</strain>
        <tissue evidence="4">Leaf</tissue>
    </source>
</reference>
<proteinExistence type="predicted"/>
<comment type="caution">
    <text evidence="4">The sequence shown here is derived from an EMBL/GenBank/DDBJ whole genome shotgun (WGS) entry which is preliminary data.</text>
</comment>
<protein>
    <recommendedName>
        <fullName evidence="3">B box-type domain-containing protein</fullName>
    </recommendedName>
</protein>
<dbReference type="OrthoDB" id="724537at2759"/>
<dbReference type="PROSITE" id="PS50119">
    <property type="entry name" value="ZF_BBOX"/>
    <property type="match status" value="1"/>
</dbReference>
<evidence type="ECO:0000256" key="1">
    <source>
        <dbReference type="PROSITE-ProRule" id="PRU00024"/>
    </source>
</evidence>
<name>A0A835D075_TETSI</name>
<dbReference type="OMA" id="DCNIEIC"/>
<keyword evidence="1" id="KW-0863">Zinc-finger</keyword>
<dbReference type="AlphaFoldDB" id="A0A835D075"/>
<evidence type="ECO:0000313" key="5">
    <source>
        <dbReference type="Proteomes" id="UP000655225"/>
    </source>
</evidence>
<keyword evidence="1" id="KW-0862">Zinc</keyword>
<keyword evidence="1" id="KW-0479">Metal-binding</keyword>
<feature type="compositionally biased region" description="Basic and acidic residues" evidence="2">
    <location>
        <begin position="171"/>
        <end position="184"/>
    </location>
</feature>
<dbReference type="GO" id="GO:0008270">
    <property type="term" value="F:zinc ion binding"/>
    <property type="evidence" value="ECO:0007669"/>
    <property type="project" value="UniProtKB-KW"/>
</dbReference>
<gene>
    <name evidence="4" type="ORF">HHK36_031746</name>
</gene>
<organism evidence="4 5">
    <name type="scientific">Tetracentron sinense</name>
    <name type="common">Spur-leaf</name>
    <dbReference type="NCBI Taxonomy" id="13715"/>
    <lineage>
        <taxon>Eukaryota</taxon>
        <taxon>Viridiplantae</taxon>
        <taxon>Streptophyta</taxon>
        <taxon>Embryophyta</taxon>
        <taxon>Tracheophyta</taxon>
        <taxon>Spermatophyta</taxon>
        <taxon>Magnoliopsida</taxon>
        <taxon>Trochodendrales</taxon>
        <taxon>Trochodendraceae</taxon>
        <taxon>Tetracentron</taxon>
    </lineage>
</organism>
<feature type="region of interest" description="Disordered" evidence="2">
    <location>
        <begin position="171"/>
        <end position="223"/>
    </location>
</feature>
<dbReference type="InterPro" id="IPR006734">
    <property type="entry name" value="PLATZ"/>
</dbReference>
<keyword evidence="5" id="KW-1185">Reference proteome</keyword>
<evidence type="ECO:0000259" key="3">
    <source>
        <dbReference type="PROSITE" id="PS50119"/>
    </source>
</evidence>
<dbReference type="Proteomes" id="UP000655225">
    <property type="component" value="Unassembled WGS sequence"/>
</dbReference>
<dbReference type="EMBL" id="JABCRI010000221">
    <property type="protein sequence ID" value="KAF8370215.1"/>
    <property type="molecule type" value="Genomic_DNA"/>
</dbReference>